<protein>
    <recommendedName>
        <fullName evidence="4">Sulfotransferase family protein</fullName>
    </recommendedName>
</protein>
<proteinExistence type="predicted"/>
<keyword evidence="1" id="KW-0472">Membrane</keyword>
<organism evidence="2 3">
    <name type="scientific">Clavelina lepadiformis</name>
    <name type="common">Light-bulb sea squirt</name>
    <name type="synonym">Ascidia lepadiformis</name>
    <dbReference type="NCBI Taxonomy" id="159417"/>
    <lineage>
        <taxon>Eukaryota</taxon>
        <taxon>Metazoa</taxon>
        <taxon>Chordata</taxon>
        <taxon>Tunicata</taxon>
        <taxon>Ascidiacea</taxon>
        <taxon>Aplousobranchia</taxon>
        <taxon>Clavelinidae</taxon>
        <taxon>Clavelina</taxon>
    </lineage>
</organism>
<keyword evidence="1" id="KW-0812">Transmembrane</keyword>
<dbReference type="PANTHER" id="PTHR36978:SF4">
    <property type="entry name" value="P-LOOP CONTAINING NUCLEOSIDE TRIPHOSPHATE HYDROLASE PROTEIN"/>
    <property type="match status" value="1"/>
</dbReference>
<feature type="transmembrane region" description="Helical" evidence="1">
    <location>
        <begin position="230"/>
        <end position="249"/>
    </location>
</feature>
<dbReference type="PANTHER" id="PTHR36978">
    <property type="entry name" value="P-LOOP CONTAINING NUCLEOTIDE TRIPHOSPHATE HYDROLASE"/>
    <property type="match status" value="1"/>
</dbReference>
<gene>
    <name evidence="2" type="ORF">CVLEPA_LOCUS9090</name>
</gene>
<comment type="caution">
    <text evidence="2">The sequence shown here is derived from an EMBL/GenBank/DDBJ whole genome shotgun (WGS) entry which is preliminary data.</text>
</comment>
<name>A0ABP0FK52_CLALP</name>
<reference evidence="2 3" key="1">
    <citation type="submission" date="2024-02" db="EMBL/GenBank/DDBJ databases">
        <authorList>
            <person name="Daric V."/>
            <person name="Darras S."/>
        </authorList>
    </citation>
    <scope>NUCLEOTIDE SEQUENCE [LARGE SCALE GENOMIC DNA]</scope>
</reference>
<dbReference type="SUPFAM" id="SSF52540">
    <property type="entry name" value="P-loop containing nucleoside triphosphate hydrolases"/>
    <property type="match status" value="1"/>
</dbReference>
<keyword evidence="3" id="KW-1185">Reference proteome</keyword>
<dbReference type="Pfam" id="PF17784">
    <property type="entry name" value="Sulfotransfer_4"/>
    <property type="match status" value="1"/>
</dbReference>
<sequence length="253" mass="29222">MKVICAGFPKTGTKSLAEALRQLGFVVYDFIENFWYLEKEWNSIFGRGGAKENFRRMFENVDAICDFPACYFCEELLEAFPDAKVILSSRESDSVENWLDAMTTQSSILSNNLTFRLILALTPTGNRLLSFIRNIGRIIYGDKPMSRYRPLTVNRMLMKKVYLRHYTYVLQAVPQENLLTFKCSEGWEPLCKFLGVTRPNMVFPHENIRGEVIEKSLISNPMILKIKRELTVVVCVAFACLSCLVYTFTRTHF</sequence>
<dbReference type="EMBL" id="CAWYQH010000057">
    <property type="protein sequence ID" value="CAK8678810.1"/>
    <property type="molecule type" value="Genomic_DNA"/>
</dbReference>
<dbReference type="InterPro" id="IPR027417">
    <property type="entry name" value="P-loop_NTPase"/>
</dbReference>
<dbReference type="Gene3D" id="3.40.50.300">
    <property type="entry name" value="P-loop containing nucleotide triphosphate hydrolases"/>
    <property type="match status" value="1"/>
</dbReference>
<evidence type="ECO:0000313" key="2">
    <source>
        <dbReference type="EMBL" id="CAK8678810.1"/>
    </source>
</evidence>
<evidence type="ECO:0000256" key="1">
    <source>
        <dbReference type="SAM" id="Phobius"/>
    </source>
</evidence>
<dbReference type="Proteomes" id="UP001642483">
    <property type="component" value="Unassembled WGS sequence"/>
</dbReference>
<accession>A0ABP0FK52</accession>
<dbReference type="InterPro" id="IPR040632">
    <property type="entry name" value="Sulfotransfer_4"/>
</dbReference>
<evidence type="ECO:0008006" key="4">
    <source>
        <dbReference type="Google" id="ProtNLM"/>
    </source>
</evidence>
<keyword evidence="1" id="KW-1133">Transmembrane helix</keyword>
<evidence type="ECO:0000313" key="3">
    <source>
        <dbReference type="Proteomes" id="UP001642483"/>
    </source>
</evidence>